<dbReference type="InterPro" id="IPR011010">
    <property type="entry name" value="DNA_brk_join_enz"/>
</dbReference>
<proteinExistence type="predicted"/>
<feature type="domain" description="Core-binding (CB)" evidence="5">
    <location>
        <begin position="211"/>
        <end position="298"/>
    </location>
</feature>
<dbReference type="InterPro" id="IPR010998">
    <property type="entry name" value="Integrase_recombinase_N"/>
</dbReference>
<comment type="caution">
    <text evidence="6">The sequence shown here is derived from an EMBL/GenBank/DDBJ whole genome shotgun (WGS) entry which is preliminary data.</text>
</comment>
<evidence type="ECO:0000256" key="2">
    <source>
        <dbReference type="ARBA" id="ARBA00023125"/>
    </source>
</evidence>
<dbReference type="AlphaFoldDB" id="A0A6I7HSR8"/>
<dbReference type="GO" id="GO:0003677">
    <property type="term" value="F:DNA binding"/>
    <property type="evidence" value="ECO:0007669"/>
    <property type="project" value="UniProtKB-UniRule"/>
</dbReference>
<keyword evidence="7" id="KW-1185">Reference proteome</keyword>
<keyword evidence="1" id="KW-0229">DNA integration</keyword>
<dbReference type="InterPro" id="IPR013762">
    <property type="entry name" value="Integrase-like_cat_sf"/>
</dbReference>
<organism evidence="6 7">
    <name type="scientific">Ciceribacter lividus</name>
    <dbReference type="NCBI Taxonomy" id="1197950"/>
    <lineage>
        <taxon>Bacteria</taxon>
        <taxon>Pseudomonadati</taxon>
        <taxon>Pseudomonadota</taxon>
        <taxon>Alphaproteobacteria</taxon>
        <taxon>Hyphomicrobiales</taxon>
        <taxon>Rhizobiaceae</taxon>
        <taxon>Ciceribacter</taxon>
    </lineage>
</organism>
<evidence type="ECO:0000313" key="6">
    <source>
        <dbReference type="EMBL" id="RCW27812.1"/>
    </source>
</evidence>
<keyword evidence="3" id="KW-0233">DNA recombination</keyword>
<dbReference type="RefSeq" id="WP_114362158.1">
    <property type="nucleotide sequence ID" value="NZ_QPIX01000002.1"/>
</dbReference>
<accession>A0A6I7HSR8</accession>
<protein>
    <recommendedName>
        <fullName evidence="5">Core-binding (CB) domain-containing protein</fullName>
    </recommendedName>
</protein>
<dbReference type="PANTHER" id="PTHR30349">
    <property type="entry name" value="PHAGE INTEGRASE-RELATED"/>
    <property type="match status" value="1"/>
</dbReference>
<dbReference type="EMBL" id="QPIX01000002">
    <property type="protein sequence ID" value="RCW27812.1"/>
    <property type="molecule type" value="Genomic_DNA"/>
</dbReference>
<gene>
    <name evidence="6" type="ORF">DFR48_102298</name>
</gene>
<evidence type="ECO:0000259" key="5">
    <source>
        <dbReference type="PROSITE" id="PS51900"/>
    </source>
</evidence>
<dbReference type="PANTHER" id="PTHR30349:SF64">
    <property type="entry name" value="PROPHAGE INTEGRASE INTD-RELATED"/>
    <property type="match status" value="1"/>
</dbReference>
<dbReference type="Gene3D" id="1.10.443.10">
    <property type="entry name" value="Intergrase catalytic core"/>
    <property type="match status" value="1"/>
</dbReference>
<evidence type="ECO:0000256" key="3">
    <source>
        <dbReference type="ARBA" id="ARBA00023172"/>
    </source>
</evidence>
<dbReference type="PROSITE" id="PS51900">
    <property type="entry name" value="CB"/>
    <property type="match status" value="1"/>
</dbReference>
<name>A0A6I7HSR8_9HYPH</name>
<dbReference type="GO" id="GO:0006310">
    <property type="term" value="P:DNA recombination"/>
    <property type="evidence" value="ECO:0007669"/>
    <property type="project" value="UniProtKB-KW"/>
</dbReference>
<sequence length="521" mass="58812">MAGKLRHWKERNGRFSARLVIPPHLRPYLDNKVELEIQLGGDRRTALRNHAAAVASIQRQIGLARQKHEAATGRQVKPAPYPLTAQQIALRDYESQITFDAEIRAHDPRYSQMGVDAAEGRRFRDGFAGKLTDEELDDLVGARVERARLAGNTDAVRGTPAWRVLAQALCVATYEAMLRQDERDEGNFTGSPVHPVLAQAPPLYNDGPDPITFDTIIDEEVKRRARGKNAKPLPDRTVKKYRDHCAAFAKWRKSDNALTVTAAEGKGWIESLQDAGELSNRTVKAMLQNLRTVMNWGRQNDPETFFPAGNPLNGIKAPDYTTLPSYLRAFTMDEAKLVLSAARKEEKAMFRWIPWLCAYSGMRVSEAGNLRKEDFFELNGRWYWKVTTVGARSLKTASSERRIPVHKALSDEGLIEFVRAAKPGRLFKGDTKDAVLIQPRISTWVRGFIPFDKRPELSPNHGWRHLFEDLCRRDHVPEDARNYITGRTDGGSQELYGRSEVMLPGLANAIDRITPLPIDNK</sequence>
<dbReference type="GO" id="GO:0015074">
    <property type="term" value="P:DNA integration"/>
    <property type="evidence" value="ECO:0007669"/>
    <property type="project" value="UniProtKB-KW"/>
</dbReference>
<dbReference type="SUPFAM" id="SSF56349">
    <property type="entry name" value="DNA breaking-rejoining enzymes"/>
    <property type="match status" value="1"/>
</dbReference>
<keyword evidence="2 4" id="KW-0238">DNA-binding</keyword>
<dbReference type="Gene3D" id="1.10.150.130">
    <property type="match status" value="1"/>
</dbReference>
<evidence type="ECO:0000313" key="7">
    <source>
        <dbReference type="Proteomes" id="UP000252582"/>
    </source>
</evidence>
<evidence type="ECO:0000256" key="4">
    <source>
        <dbReference type="PROSITE-ProRule" id="PRU01248"/>
    </source>
</evidence>
<dbReference type="InterPro" id="IPR044068">
    <property type="entry name" value="CB"/>
</dbReference>
<dbReference type="Proteomes" id="UP000252582">
    <property type="component" value="Unassembled WGS sequence"/>
</dbReference>
<reference evidence="6 7" key="1">
    <citation type="submission" date="2018-07" db="EMBL/GenBank/DDBJ databases">
        <title>Genomic Encyclopedia of Type Strains, Phase IV (KMG-IV): sequencing the most valuable type-strain genomes for metagenomic binning, comparative biology and taxonomic classification.</title>
        <authorList>
            <person name="Goeker M."/>
        </authorList>
    </citation>
    <scope>NUCLEOTIDE SEQUENCE [LARGE SCALE GENOMIC DNA]</scope>
    <source>
        <strain evidence="6 7">DSM 25528</strain>
    </source>
</reference>
<evidence type="ECO:0000256" key="1">
    <source>
        <dbReference type="ARBA" id="ARBA00022908"/>
    </source>
</evidence>
<dbReference type="InterPro" id="IPR050090">
    <property type="entry name" value="Tyrosine_recombinase_XerCD"/>
</dbReference>